<keyword evidence="2" id="KW-0507">mRNA processing</keyword>
<keyword evidence="6" id="KW-0539">Nucleus</keyword>
<keyword evidence="10" id="KW-1185">Reference proteome</keyword>
<dbReference type="PANTHER" id="PTHR15316:SF1">
    <property type="entry name" value="SPLICING FACTOR 3A SUBUNIT 1"/>
    <property type="match status" value="1"/>
</dbReference>
<evidence type="ECO:0000256" key="3">
    <source>
        <dbReference type="ARBA" id="ARBA00022728"/>
    </source>
</evidence>
<dbReference type="InterPro" id="IPR000061">
    <property type="entry name" value="Surp"/>
</dbReference>
<dbReference type="SMART" id="SM00648">
    <property type="entry name" value="SWAP"/>
    <property type="match status" value="2"/>
</dbReference>
<evidence type="ECO:0000256" key="2">
    <source>
        <dbReference type="ARBA" id="ARBA00022664"/>
    </source>
</evidence>
<evidence type="ECO:0000256" key="6">
    <source>
        <dbReference type="ARBA" id="ARBA00023242"/>
    </source>
</evidence>
<evidence type="ECO:0000256" key="1">
    <source>
        <dbReference type="ARBA" id="ARBA00004123"/>
    </source>
</evidence>
<dbReference type="HOGENOM" id="CLU_013259_0_0_1"/>
<dbReference type="Gene3D" id="1.10.10.790">
    <property type="entry name" value="Surp module"/>
    <property type="match status" value="2"/>
</dbReference>
<dbReference type="EMBL" id="LN736370">
    <property type="protein sequence ID" value="CEP64397.1"/>
    <property type="molecule type" value="Genomic_DNA"/>
</dbReference>
<dbReference type="OrthoDB" id="447637at2759"/>
<protein>
    <submittedName>
        <fullName evidence="9">LALA0S11e03158g1_1</fullName>
    </submittedName>
</protein>
<keyword evidence="3" id="KW-0747">Spliceosome</keyword>
<dbReference type="SUPFAM" id="SSF109905">
    <property type="entry name" value="Surp module (SWAP domain)"/>
    <property type="match status" value="2"/>
</dbReference>
<dbReference type="InterPro" id="IPR045146">
    <property type="entry name" value="SF3A1"/>
</dbReference>
<dbReference type="GO" id="GO:0000381">
    <property type="term" value="P:regulation of alternative mRNA splicing, via spliceosome"/>
    <property type="evidence" value="ECO:0007669"/>
    <property type="project" value="TreeGrafter"/>
</dbReference>
<comment type="subcellular location">
    <subcellularLocation>
        <location evidence="1">Nucleus</location>
    </subcellularLocation>
</comment>
<accession>A0A0C7N2N2</accession>
<reference evidence="9 10" key="1">
    <citation type="submission" date="2014-12" db="EMBL/GenBank/DDBJ databases">
        <authorList>
            <person name="Neuveglise Cecile"/>
        </authorList>
    </citation>
    <scope>NUCLEOTIDE SEQUENCE [LARGE SCALE GENOMIC DNA]</scope>
    <source>
        <strain evidence="9 10">CBS 12615</strain>
    </source>
</reference>
<evidence type="ECO:0000256" key="5">
    <source>
        <dbReference type="ARBA" id="ARBA00023187"/>
    </source>
</evidence>
<evidence type="ECO:0000256" key="7">
    <source>
        <dbReference type="SAM" id="MobiDB-lite"/>
    </source>
</evidence>
<keyword evidence="5" id="KW-0508">mRNA splicing</keyword>
<dbReference type="GeneID" id="34687945"/>
<dbReference type="RefSeq" id="XP_022630604.1">
    <property type="nucleotide sequence ID" value="XM_022775232.1"/>
</dbReference>
<dbReference type="InterPro" id="IPR035967">
    <property type="entry name" value="SWAP/Surp_sf"/>
</dbReference>
<dbReference type="InterPro" id="IPR022030">
    <property type="entry name" value="SF3A1_dom"/>
</dbReference>
<keyword evidence="4" id="KW-0677">Repeat</keyword>
<name>A0A0C7N2N2_9SACH</name>
<feature type="domain" description="SURP motif" evidence="8">
    <location>
        <begin position="27"/>
        <end position="64"/>
    </location>
</feature>
<feature type="region of interest" description="Disordered" evidence="7">
    <location>
        <begin position="364"/>
        <end position="384"/>
    </location>
</feature>
<dbReference type="PROSITE" id="PS50128">
    <property type="entry name" value="SURP"/>
    <property type="match status" value="1"/>
</dbReference>
<gene>
    <name evidence="9" type="ORF">LALA0_S11e03158g</name>
</gene>
<organism evidence="9 10">
    <name type="scientific">Lachancea lanzarotensis</name>
    <dbReference type="NCBI Taxonomy" id="1245769"/>
    <lineage>
        <taxon>Eukaryota</taxon>
        <taxon>Fungi</taxon>
        <taxon>Dikarya</taxon>
        <taxon>Ascomycota</taxon>
        <taxon>Saccharomycotina</taxon>
        <taxon>Saccharomycetes</taxon>
        <taxon>Saccharomycetales</taxon>
        <taxon>Saccharomycetaceae</taxon>
        <taxon>Lachancea</taxon>
    </lineage>
</organism>
<dbReference type="STRING" id="1245769.A0A0C7N2N2"/>
<evidence type="ECO:0000313" key="9">
    <source>
        <dbReference type="EMBL" id="CEP64397.1"/>
    </source>
</evidence>
<dbReference type="GO" id="GO:0071013">
    <property type="term" value="C:catalytic step 2 spliceosome"/>
    <property type="evidence" value="ECO:0007669"/>
    <property type="project" value="TreeGrafter"/>
</dbReference>
<evidence type="ECO:0000256" key="4">
    <source>
        <dbReference type="ARBA" id="ARBA00022737"/>
    </source>
</evidence>
<dbReference type="PANTHER" id="PTHR15316">
    <property type="entry name" value="SPLICEOSOME ASSOCIATED PROTEIN 114/SWAP SPLICING FACTOR-RELATED"/>
    <property type="match status" value="1"/>
</dbReference>
<sequence>MSDNEENLPASNQIKIPDPADLDTKAAIEKTVEYVKRNGKEFEKKLDKTQFPFLQESNIYHGFYLSLLGRLQAEDAVESVAELPATTKMPSPRVPHPFVFSTTDKNVPRRDLEIVKKTALICMINEKHDFLNTLRSQAAEHPLLGFLDSRHPLNETFTSFINQYKQIASKEFELGTQFAKHGQMGLLQRCFERAKWMEYSEKMEVQQAATQERLKLRFFSYAWDNFETLGKVEFDQDEDYAEPLNFDHLRQKTLQHSSTSSPFAGRLTLSSISSAEMGVEQQEMKPRKKSKMKIRAAGETRIKQKGSNAGSQAMIECPITHKMIPEADFEKHIQVLLSDPNYTKERQEYEAKNSITNLTLESVHQNAKRLSQNRSSVPAKRQKT</sequence>
<proteinExistence type="predicted"/>
<dbReference type="Pfam" id="PF01805">
    <property type="entry name" value="Surp"/>
    <property type="match status" value="2"/>
</dbReference>
<dbReference type="Proteomes" id="UP000054304">
    <property type="component" value="Unassembled WGS sequence"/>
</dbReference>
<dbReference type="GO" id="GO:0071004">
    <property type="term" value="C:U2-type prespliceosome"/>
    <property type="evidence" value="ECO:0007669"/>
    <property type="project" value="TreeGrafter"/>
</dbReference>
<dbReference type="GO" id="GO:0005686">
    <property type="term" value="C:U2 snRNP"/>
    <property type="evidence" value="ECO:0007669"/>
    <property type="project" value="TreeGrafter"/>
</dbReference>
<dbReference type="GO" id="GO:0045292">
    <property type="term" value="P:mRNA cis splicing, via spliceosome"/>
    <property type="evidence" value="ECO:0007669"/>
    <property type="project" value="InterPro"/>
</dbReference>
<evidence type="ECO:0000313" key="10">
    <source>
        <dbReference type="Proteomes" id="UP000054304"/>
    </source>
</evidence>
<dbReference type="GO" id="GO:0003723">
    <property type="term" value="F:RNA binding"/>
    <property type="evidence" value="ECO:0007669"/>
    <property type="project" value="InterPro"/>
</dbReference>
<feature type="compositionally biased region" description="Polar residues" evidence="7">
    <location>
        <begin position="364"/>
        <end position="376"/>
    </location>
</feature>
<evidence type="ECO:0000259" key="8">
    <source>
        <dbReference type="PROSITE" id="PS50128"/>
    </source>
</evidence>
<dbReference type="AlphaFoldDB" id="A0A0C7N2N2"/>
<dbReference type="Pfam" id="PF12230">
    <property type="entry name" value="PRP21_like_P"/>
    <property type="match status" value="1"/>
</dbReference>